<feature type="transmembrane region" description="Helical" evidence="2">
    <location>
        <begin position="7"/>
        <end position="25"/>
    </location>
</feature>
<dbReference type="Proteomes" id="UP000677082">
    <property type="component" value="Unassembled WGS sequence"/>
</dbReference>
<evidence type="ECO:0000313" key="4">
    <source>
        <dbReference type="Proteomes" id="UP000677082"/>
    </source>
</evidence>
<name>A0A919WB67_9ACTN</name>
<evidence type="ECO:0000313" key="3">
    <source>
        <dbReference type="EMBL" id="GIM97014.1"/>
    </source>
</evidence>
<dbReference type="RefSeq" id="WP_213012662.1">
    <property type="nucleotide sequence ID" value="NZ_BOQN01000132.1"/>
</dbReference>
<feature type="compositionally biased region" description="Low complexity" evidence="1">
    <location>
        <begin position="116"/>
        <end position="137"/>
    </location>
</feature>
<dbReference type="EMBL" id="BOQN01000132">
    <property type="protein sequence ID" value="GIM97014.1"/>
    <property type="molecule type" value="Genomic_DNA"/>
</dbReference>
<feature type="compositionally biased region" description="Low complexity" evidence="1">
    <location>
        <begin position="76"/>
        <end position="109"/>
    </location>
</feature>
<evidence type="ECO:0000256" key="2">
    <source>
        <dbReference type="SAM" id="Phobius"/>
    </source>
</evidence>
<reference evidence="3 4" key="1">
    <citation type="submission" date="2021-03" db="EMBL/GenBank/DDBJ databases">
        <title>Whole genome shotgun sequence of Actinoplanes toevensis NBRC 105298.</title>
        <authorList>
            <person name="Komaki H."/>
            <person name="Tamura T."/>
        </authorList>
    </citation>
    <scope>NUCLEOTIDE SEQUENCE [LARGE SCALE GENOMIC DNA]</scope>
    <source>
        <strain evidence="3 4">NBRC 105298</strain>
    </source>
</reference>
<protein>
    <submittedName>
        <fullName evidence="3">Uncharacterized protein</fullName>
    </submittedName>
</protein>
<feature type="compositionally biased region" description="Polar residues" evidence="1">
    <location>
        <begin position="153"/>
        <end position="162"/>
    </location>
</feature>
<keyword evidence="4" id="KW-1185">Reference proteome</keyword>
<keyword evidence="2" id="KW-0812">Transmembrane</keyword>
<keyword evidence="2" id="KW-1133">Transmembrane helix</keyword>
<evidence type="ECO:0000256" key="1">
    <source>
        <dbReference type="SAM" id="MobiDB-lite"/>
    </source>
</evidence>
<gene>
    <name evidence="3" type="ORF">Ato02nite_088070</name>
</gene>
<proteinExistence type="predicted"/>
<keyword evidence="2" id="KW-0472">Membrane</keyword>
<feature type="region of interest" description="Disordered" evidence="1">
    <location>
        <begin position="36"/>
        <end position="174"/>
    </location>
</feature>
<organism evidence="3 4">
    <name type="scientific">Paractinoplanes toevensis</name>
    <dbReference type="NCBI Taxonomy" id="571911"/>
    <lineage>
        <taxon>Bacteria</taxon>
        <taxon>Bacillati</taxon>
        <taxon>Actinomycetota</taxon>
        <taxon>Actinomycetes</taxon>
        <taxon>Micromonosporales</taxon>
        <taxon>Micromonosporaceae</taxon>
        <taxon>Paractinoplanes</taxon>
    </lineage>
</organism>
<sequence length="174" mass="16996">MERGPTALFWAIVAVGIGPAMWLGVRLGAVEVAPSNNPAVVGERTSGPDRLVGGTGAGDSPLDDPAVNATPRGRVLPLTSSASPSPSAATSTSPSPLGTTSATASTEPSTEPPTTAPTESTTTPTTPPTENTTAPTEAPDPPTGGAEDPTDPTGESNLSESGDTGGMAAGSAQH</sequence>
<accession>A0A919WB67</accession>
<dbReference type="AlphaFoldDB" id="A0A919WB67"/>
<comment type="caution">
    <text evidence="3">The sequence shown here is derived from an EMBL/GenBank/DDBJ whole genome shotgun (WGS) entry which is preliminary data.</text>
</comment>